<dbReference type="GO" id="GO:0016020">
    <property type="term" value="C:membrane"/>
    <property type="evidence" value="ECO:0007669"/>
    <property type="project" value="UniProtKB-SubCell"/>
</dbReference>
<dbReference type="GeneID" id="20323239"/>
<organism evidence="5 6">
    <name type="scientific">Opisthorchis viverrini</name>
    <name type="common">Southeast Asian liver fluke</name>
    <dbReference type="NCBI Taxonomy" id="6198"/>
    <lineage>
        <taxon>Eukaryota</taxon>
        <taxon>Metazoa</taxon>
        <taxon>Spiralia</taxon>
        <taxon>Lophotrochozoa</taxon>
        <taxon>Platyhelminthes</taxon>
        <taxon>Trematoda</taxon>
        <taxon>Digenea</taxon>
        <taxon>Opisthorchiida</taxon>
        <taxon>Opisthorchiata</taxon>
        <taxon>Opisthorchiidae</taxon>
        <taxon>Opisthorchis</taxon>
    </lineage>
</organism>
<dbReference type="CTD" id="20323239"/>
<keyword evidence="6" id="KW-1185">Reference proteome</keyword>
<dbReference type="RefSeq" id="XP_009173303.1">
    <property type="nucleotide sequence ID" value="XM_009175039.1"/>
</dbReference>
<dbReference type="InterPro" id="IPR050578">
    <property type="entry name" value="MARVEL-CKLF_proteins"/>
</dbReference>
<evidence type="ECO:0000313" key="5">
    <source>
        <dbReference type="EMBL" id="KER22926.1"/>
    </source>
</evidence>
<protein>
    <submittedName>
        <fullName evidence="5">Uncharacterized protein</fullName>
    </submittedName>
</protein>
<keyword evidence="4" id="KW-0472">Membrane</keyword>
<gene>
    <name evidence="5" type="ORF">T265_09060</name>
</gene>
<proteinExistence type="predicted"/>
<keyword evidence="2" id="KW-0812">Transmembrane</keyword>
<evidence type="ECO:0000256" key="1">
    <source>
        <dbReference type="ARBA" id="ARBA00004141"/>
    </source>
</evidence>
<dbReference type="PANTHER" id="PTHR22776">
    <property type="entry name" value="MARVEL-CONTAINING POTENTIAL LIPID RAFT-ASSOCIATED PROTEIN"/>
    <property type="match status" value="1"/>
</dbReference>
<dbReference type="EMBL" id="KL596872">
    <property type="protein sequence ID" value="KER22926.1"/>
    <property type="molecule type" value="Genomic_DNA"/>
</dbReference>
<evidence type="ECO:0000313" key="6">
    <source>
        <dbReference type="Proteomes" id="UP000054324"/>
    </source>
</evidence>
<comment type="subcellular location">
    <subcellularLocation>
        <location evidence="1">Membrane</location>
        <topology evidence="1">Multi-pass membrane protein</topology>
    </subcellularLocation>
</comment>
<keyword evidence="3" id="KW-1133">Transmembrane helix</keyword>
<dbReference type="KEGG" id="ovi:T265_09060"/>
<dbReference type="PROSITE" id="PS51225">
    <property type="entry name" value="MARVEL"/>
    <property type="match status" value="1"/>
</dbReference>
<evidence type="ECO:0000256" key="3">
    <source>
        <dbReference type="ARBA" id="ARBA00022989"/>
    </source>
</evidence>
<dbReference type="AlphaFoldDB" id="A0A074Z6V8"/>
<dbReference type="PANTHER" id="PTHR22776:SF49">
    <property type="entry name" value="MARVEL DOMAIN-CONTAINING PROTEIN"/>
    <property type="match status" value="1"/>
</dbReference>
<evidence type="ECO:0000256" key="4">
    <source>
        <dbReference type="ARBA" id="ARBA00023136"/>
    </source>
</evidence>
<sequence>MINSYNASKRGEMNVEGLPDAKILRKKWKYYEGYFKTFPAVIRIAEMIFMLIAFSMSCAAHSLIAKGGPWLVIVTIVTFMTSFLFMIFHLFLLHRFLLVPWTLIVSIPFESTFMFQEFITDFIVCILIFSSGVLSAAHSHTNSVLIAQTVFMFLALALYVIDGLVAFKIVMAGKYYEGVNET</sequence>
<dbReference type="Proteomes" id="UP000054324">
    <property type="component" value="Unassembled WGS sequence"/>
</dbReference>
<reference evidence="5 6" key="1">
    <citation type="submission" date="2013-11" db="EMBL/GenBank/DDBJ databases">
        <title>Opisthorchis viverrini - life in the bile duct.</title>
        <authorList>
            <person name="Young N.D."/>
            <person name="Nagarajan N."/>
            <person name="Lin S.J."/>
            <person name="Korhonen P.K."/>
            <person name="Jex A.R."/>
            <person name="Hall R.S."/>
            <person name="Safavi-Hemami H."/>
            <person name="Kaewkong W."/>
            <person name="Bertrand D."/>
            <person name="Gao S."/>
            <person name="Seet Q."/>
            <person name="Wongkham S."/>
            <person name="Teh B.T."/>
            <person name="Wongkham C."/>
            <person name="Intapan P.M."/>
            <person name="Maleewong W."/>
            <person name="Yang X."/>
            <person name="Hu M."/>
            <person name="Wang Z."/>
            <person name="Hofmann A."/>
            <person name="Sternberg P.W."/>
            <person name="Tan P."/>
            <person name="Wang J."/>
            <person name="Gasser R.B."/>
        </authorList>
    </citation>
    <scope>NUCLEOTIDE SEQUENCE [LARGE SCALE GENOMIC DNA]</scope>
</reference>
<evidence type="ECO:0000256" key="2">
    <source>
        <dbReference type="ARBA" id="ARBA00022692"/>
    </source>
</evidence>
<dbReference type="InterPro" id="IPR008253">
    <property type="entry name" value="Marvel"/>
</dbReference>
<accession>A0A074Z6V8</accession>
<dbReference type="OrthoDB" id="5982489at2759"/>
<name>A0A074Z6V8_OPIVI</name>